<feature type="region of interest" description="Disordered" evidence="1">
    <location>
        <begin position="1"/>
        <end position="32"/>
    </location>
</feature>
<dbReference type="EMBL" id="AMEZ01000042">
    <property type="protein sequence ID" value="EKY27154.1"/>
    <property type="molecule type" value="Genomic_DNA"/>
</dbReference>
<dbReference type="Gene3D" id="1.10.10.10">
    <property type="entry name" value="Winged helix-like DNA-binding domain superfamily/Winged helix DNA-binding domain"/>
    <property type="match status" value="1"/>
</dbReference>
<evidence type="ECO:0000313" key="3">
    <source>
        <dbReference type="Proteomes" id="UP000010420"/>
    </source>
</evidence>
<dbReference type="Proteomes" id="UP000010420">
    <property type="component" value="Unassembled WGS sequence"/>
</dbReference>
<organism evidence="2 3">
    <name type="scientific">Clostridium celatum DSM 1785</name>
    <dbReference type="NCBI Taxonomy" id="545697"/>
    <lineage>
        <taxon>Bacteria</taxon>
        <taxon>Bacillati</taxon>
        <taxon>Bacillota</taxon>
        <taxon>Clostridia</taxon>
        <taxon>Eubacteriales</taxon>
        <taxon>Clostridiaceae</taxon>
        <taxon>Clostridium</taxon>
    </lineage>
</organism>
<sequence length="32" mass="3737">MEDLEERGIISEKDGSKPRQVLVSKEELYSRD</sequence>
<name>L1QGL2_9CLOT</name>
<protein>
    <submittedName>
        <fullName evidence="2">Ftsk gamma domain protein</fullName>
    </submittedName>
</protein>
<proteinExistence type="predicted"/>
<dbReference type="HOGENOM" id="CLU_3388791_0_0_9"/>
<evidence type="ECO:0000256" key="1">
    <source>
        <dbReference type="SAM" id="MobiDB-lite"/>
    </source>
</evidence>
<comment type="caution">
    <text evidence="2">The sequence shown here is derived from an EMBL/GenBank/DDBJ whole genome shotgun (WGS) entry which is preliminary data.</text>
</comment>
<dbReference type="STRING" id="545697.HMPREF0216_01519"/>
<reference evidence="2 3" key="1">
    <citation type="submission" date="2012-05" db="EMBL/GenBank/DDBJ databases">
        <authorList>
            <person name="Weinstock G."/>
            <person name="Sodergren E."/>
            <person name="Lobos E.A."/>
            <person name="Fulton L."/>
            <person name="Fulton R."/>
            <person name="Courtney L."/>
            <person name="Fronick C."/>
            <person name="O'Laughlin M."/>
            <person name="Godfrey J."/>
            <person name="Wilson R.M."/>
            <person name="Miner T."/>
            <person name="Farmer C."/>
            <person name="Delehaunty K."/>
            <person name="Cordes M."/>
            <person name="Minx P."/>
            <person name="Tomlinson C."/>
            <person name="Chen J."/>
            <person name="Wollam A."/>
            <person name="Pepin K.H."/>
            <person name="Bhonagiri V."/>
            <person name="Zhang X."/>
            <person name="Suruliraj S."/>
            <person name="Warren W."/>
            <person name="Mitreva M."/>
            <person name="Mardis E.R."/>
            <person name="Wilson R.K."/>
        </authorList>
    </citation>
    <scope>NUCLEOTIDE SEQUENCE [LARGE SCALE GENOMIC DNA]</scope>
    <source>
        <strain evidence="2 3">DSM 1785</strain>
    </source>
</reference>
<evidence type="ECO:0000313" key="2">
    <source>
        <dbReference type="EMBL" id="EKY27154.1"/>
    </source>
</evidence>
<accession>L1QGL2</accession>
<gene>
    <name evidence="2" type="ORF">HMPREF0216_01519</name>
</gene>
<dbReference type="InterPro" id="IPR036388">
    <property type="entry name" value="WH-like_DNA-bd_sf"/>
</dbReference>
<dbReference type="AlphaFoldDB" id="L1QGL2"/>
<feature type="compositionally biased region" description="Basic and acidic residues" evidence="1">
    <location>
        <begin position="1"/>
        <end position="17"/>
    </location>
</feature>
<keyword evidence="3" id="KW-1185">Reference proteome</keyword>